<dbReference type="GO" id="GO:0016020">
    <property type="term" value="C:membrane"/>
    <property type="evidence" value="ECO:0007669"/>
    <property type="project" value="UniProtKB-SubCell"/>
</dbReference>
<evidence type="ECO:0000256" key="1">
    <source>
        <dbReference type="ARBA" id="ARBA00004141"/>
    </source>
</evidence>
<comment type="subcellular location">
    <subcellularLocation>
        <location evidence="1">Membrane</location>
        <topology evidence="1">Multi-pass membrane protein</topology>
    </subcellularLocation>
</comment>
<dbReference type="InterPro" id="IPR001425">
    <property type="entry name" value="Arc/bac/fun_rhodopsins"/>
</dbReference>
<keyword evidence="8" id="KW-0732">Signal</keyword>
<feature type="transmembrane region" description="Helical" evidence="7">
    <location>
        <begin position="146"/>
        <end position="165"/>
    </location>
</feature>
<evidence type="ECO:0000313" key="10">
    <source>
        <dbReference type="Proteomes" id="UP000604046"/>
    </source>
</evidence>
<keyword evidence="10" id="KW-1185">Reference proteome</keyword>
<dbReference type="OrthoDB" id="422579at2759"/>
<feature type="signal peptide" evidence="8">
    <location>
        <begin position="1"/>
        <end position="40"/>
    </location>
</feature>
<evidence type="ECO:0000256" key="7">
    <source>
        <dbReference type="SAM" id="Phobius"/>
    </source>
</evidence>
<evidence type="ECO:0000256" key="3">
    <source>
        <dbReference type="ARBA" id="ARBA00022692"/>
    </source>
</evidence>
<sequence>MPEGFRAGMCQFAIHSMHRQVAITLATWGISWLVAAPVSCHEVPSCAKHLQTYPGYYHVISAAALVAMLGHEVLSLIATYMGAQETQALVPHLQSRFLPTLLLAVMFGVLATAERLFSRAEWTIAHVMPSADGLTAPGRPVYTMQYMEWGINVPIMLILSGYCTLGRPLREVSRPLIVTNVYVILCWVATATESAFLKWFLIGVSFAMYAWASYDMLNWCSAYERTAPMDLPSRSLRPFLSSGLVAHLLLYGVVYMASVVGIMDAHTERKSFFALTFGAKLAYSAAFVFIRADEYHKTLTDVLRKVSVSNVGMISILRGSFDIILPCVLDAAGRCKLPDKYSGDMTKLEKILGYGVSGANLKDLLAGDEQKKDFSAYVRNVLRQADCPQAFNSATLSTQGAWSCDSGAMPPIAQVLHSKIQQKSQQKLNTTLHLSVVPRSALSLGKERQLVAAFQIATEGPNDQEEPAAAAVTNFETFKAGQSSMGGSTANPTSEGSSHGIVANLADLTKLGASGMLGTPEFTDEASEYWGHTASDESSQKDFAGETMSHLGAFAQVAVGAVAFDARVVGVWEGNVAKALGGYRQRIEFLNDCLHANITVMGQTLSATFRMDASKGHLDIQVIPSGSSCPPPAIPYIFKFEDGCLHLCGPGTSSLRRPQSFDGPGLCIMERTQKFVEQPMQRPARSFAPELEPDPEFSRNTTDETRSQASLRTARLKEDLSQLSQGKIQKTSSQKMFGWIEEQPAVAASALVAVTSAVIALRKSL</sequence>
<organism evidence="9 10">
    <name type="scientific">Symbiodinium natans</name>
    <dbReference type="NCBI Taxonomy" id="878477"/>
    <lineage>
        <taxon>Eukaryota</taxon>
        <taxon>Sar</taxon>
        <taxon>Alveolata</taxon>
        <taxon>Dinophyceae</taxon>
        <taxon>Suessiales</taxon>
        <taxon>Symbiodiniaceae</taxon>
        <taxon>Symbiodinium</taxon>
    </lineage>
</organism>
<feature type="transmembrane region" description="Helical" evidence="7">
    <location>
        <begin position="238"/>
        <end position="260"/>
    </location>
</feature>
<feature type="transmembrane region" description="Helical" evidence="7">
    <location>
        <begin position="272"/>
        <end position="290"/>
    </location>
</feature>
<dbReference type="Proteomes" id="UP000604046">
    <property type="component" value="Unassembled WGS sequence"/>
</dbReference>
<gene>
    <name evidence="9" type="ORF">SNAT2548_LOCUS17978</name>
</gene>
<keyword evidence="4 7" id="KW-1133">Transmembrane helix</keyword>
<accession>A0A812P7H7</accession>
<evidence type="ECO:0000256" key="6">
    <source>
        <dbReference type="SAM" id="MobiDB-lite"/>
    </source>
</evidence>
<protein>
    <submittedName>
        <fullName evidence="9">Uncharacterized protein</fullName>
    </submittedName>
</protein>
<name>A0A812P7H7_9DINO</name>
<keyword evidence="3 7" id="KW-0812">Transmembrane</keyword>
<reference evidence="9" key="1">
    <citation type="submission" date="2021-02" db="EMBL/GenBank/DDBJ databases">
        <authorList>
            <person name="Dougan E. K."/>
            <person name="Rhodes N."/>
            <person name="Thang M."/>
            <person name="Chan C."/>
        </authorList>
    </citation>
    <scope>NUCLEOTIDE SEQUENCE</scope>
</reference>
<comment type="caution">
    <text evidence="9">The sequence shown here is derived from an EMBL/GenBank/DDBJ whole genome shotgun (WGS) entry which is preliminary data.</text>
</comment>
<feature type="transmembrane region" description="Helical" evidence="7">
    <location>
        <begin position="56"/>
        <end position="83"/>
    </location>
</feature>
<evidence type="ECO:0000256" key="8">
    <source>
        <dbReference type="SAM" id="SignalP"/>
    </source>
</evidence>
<evidence type="ECO:0000313" key="9">
    <source>
        <dbReference type="EMBL" id="CAE7343138.1"/>
    </source>
</evidence>
<feature type="transmembrane region" description="Helical" evidence="7">
    <location>
        <begin position="95"/>
        <end position="113"/>
    </location>
</feature>
<comment type="similarity">
    <text evidence="2">Belongs to the archaeal/bacterial/fungal opsin family.</text>
</comment>
<dbReference type="SUPFAM" id="SSF81321">
    <property type="entry name" value="Family A G protein-coupled receptor-like"/>
    <property type="match status" value="1"/>
</dbReference>
<dbReference type="Pfam" id="PF01036">
    <property type="entry name" value="Bac_rhodopsin"/>
    <property type="match status" value="1"/>
</dbReference>
<dbReference type="EMBL" id="CAJNDS010002129">
    <property type="protein sequence ID" value="CAE7343138.1"/>
    <property type="molecule type" value="Genomic_DNA"/>
</dbReference>
<feature type="chain" id="PRO_5032618359" evidence="8">
    <location>
        <begin position="41"/>
        <end position="765"/>
    </location>
</feature>
<feature type="region of interest" description="Disordered" evidence="6">
    <location>
        <begin position="686"/>
        <end position="709"/>
    </location>
</feature>
<dbReference type="AlphaFoldDB" id="A0A812P7H7"/>
<proteinExistence type="inferred from homology"/>
<dbReference type="Gene3D" id="1.20.1070.10">
    <property type="entry name" value="Rhodopsin 7-helix transmembrane proteins"/>
    <property type="match status" value="1"/>
</dbReference>
<keyword evidence="5 7" id="KW-0472">Membrane</keyword>
<evidence type="ECO:0000256" key="4">
    <source>
        <dbReference type="ARBA" id="ARBA00022989"/>
    </source>
</evidence>
<evidence type="ECO:0000256" key="2">
    <source>
        <dbReference type="ARBA" id="ARBA00008130"/>
    </source>
</evidence>
<evidence type="ECO:0000256" key="5">
    <source>
        <dbReference type="ARBA" id="ARBA00023136"/>
    </source>
</evidence>